<keyword evidence="4" id="KW-1185">Reference proteome</keyword>
<dbReference type="EMBL" id="CP043046">
    <property type="protein sequence ID" value="QEI08807.1"/>
    <property type="molecule type" value="Genomic_DNA"/>
</dbReference>
<evidence type="ECO:0000259" key="1">
    <source>
        <dbReference type="PROSITE" id="PS51707"/>
    </source>
</evidence>
<organism evidence="3 4">
    <name type="scientific">Pigmentiphaga aceris</name>
    <dbReference type="NCBI Taxonomy" id="1940612"/>
    <lineage>
        <taxon>Bacteria</taxon>
        <taxon>Pseudomonadati</taxon>
        <taxon>Pseudomonadota</taxon>
        <taxon>Betaproteobacteria</taxon>
        <taxon>Burkholderiales</taxon>
        <taxon>Alcaligenaceae</taxon>
        <taxon>Pigmentiphaga</taxon>
    </lineage>
</organism>
<dbReference type="RefSeq" id="WP_148818298.1">
    <property type="nucleotide sequence ID" value="NZ_CP043046.1"/>
</dbReference>
<dbReference type="InterPro" id="IPR033469">
    <property type="entry name" value="CYTH-like_dom_sf"/>
</dbReference>
<protein>
    <submittedName>
        <fullName evidence="3">CYTH and CHAD domain-containing protein</fullName>
    </submittedName>
</protein>
<accession>A0A5C0B7R5</accession>
<dbReference type="CDD" id="cd07756">
    <property type="entry name" value="CYTH-like_Pase_CHAD"/>
    <property type="match status" value="1"/>
</dbReference>
<dbReference type="SMART" id="SM01118">
    <property type="entry name" value="CYTH"/>
    <property type="match status" value="1"/>
</dbReference>
<dbReference type="InterPro" id="IPR023577">
    <property type="entry name" value="CYTH_domain"/>
</dbReference>
<dbReference type="PROSITE" id="PS51708">
    <property type="entry name" value="CHAD"/>
    <property type="match status" value="1"/>
</dbReference>
<evidence type="ECO:0000313" key="3">
    <source>
        <dbReference type="EMBL" id="QEI08807.1"/>
    </source>
</evidence>
<dbReference type="InterPro" id="IPR007899">
    <property type="entry name" value="CHAD_dom"/>
</dbReference>
<dbReference type="Pfam" id="PF01928">
    <property type="entry name" value="CYTH"/>
    <property type="match status" value="1"/>
</dbReference>
<dbReference type="Gene3D" id="2.40.320.10">
    <property type="entry name" value="Hypothetical Protein Pfu-838710-001"/>
    <property type="match status" value="1"/>
</dbReference>
<gene>
    <name evidence="3" type="ORF">FXN63_25360</name>
</gene>
<dbReference type="Gene3D" id="1.40.20.10">
    <property type="entry name" value="CHAD domain"/>
    <property type="match status" value="1"/>
</dbReference>
<dbReference type="PANTHER" id="PTHR39339:SF1">
    <property type="entry name" value="CHAD DOMAIN-CONTAINING PROTEIN"/>
    <property type="match status" value="1"/>
</dbReference>
<dbReference type="Proteomes" id="UP000325161">
    <property type="component" value="Chromosome"/>
</dbReference>
<dbReference type="KEGG" id="pacr:FXN63_25360"/>
<dbReference type="SMART" id="SM00880">
    <property type="entry name" value="CHAD"/>
    <property type="match status" value="1"/>
</dbReference>
<dbReference type="InterPro" id="IPR038186">
    <property type="entry name" value="CHAD_dom_sf"/>
</dbReference>
<dbReference type="Pfam" id="PF05235">
    <property type="entry name" value="CHAD"/>
    <property type="match status" value="1"/>
</dbReference>
<sequence>MLEQEIKLHVPPASRRAVLAAMDTPARAERIRLRAMYFDTPDRQLARQRAAIRLRLEGRRWIQTFKMAGQDALSRIELNHARPRAELDLSVYAGTPAEAVLAGLEDTLAVRYETDVRRVLRQVRLRTGVVELAYDTGHIRAGDLELPLYELEIERVSGRVEAIFTCADRWLRAHSLVLDVRSKAERGDALAGIAQAIAEASPDRQPGVRQDALSRFARPRNQRAVTLDKHGDASDALDAVTVECLDQIARNAVLATGLDVPAGHACETEAVHQLRVGIRRLRSAWRLFDGLADLPEGSLQDGAREQFGAFGVARDQDVLAGTVLPQLTEAGMPPLPQAVSEAIDVSELAGGVAFQRWLLSMSAWSAGVRAVPKLPPAISGSSAIRASANAPQSVLAAVPEVSEEASEKPVKIAVSLAKRLHKWHKRVLADARRIADLEDEQRHELRKRAKRLRYGISLSESVLPGKRVKAYRKRLAEFQDVLGEVNDLVVARDSLSALRDAHPQAWFGMGWITLRLESLLRDAQGKAKTLAAAKPFWK</sequence>
<dbReference type="AlphaFoldDB" id="A0A5C0B7R5"/>
<dbReference type="PROSITE" id="PS51707">
    <property type="entry name" value="CYTH"/>
    <property type="match status" value="1"/>
</dbReference>
<dbReference type="PANTHER" id="PTHR39339">
    <property type="entry name" value="SLR1444 PROTEIN"/>
    <property type="match status" value="1"/>
</dbReference>
<dbReference type="SUPFAM" id="SSF55154">
    <property type="entry name" value="CYTH-like phosphatases"/>
    <property type="match status" value="1"/>
</dbReference>
<feature type="domain" description="CHAD" evidence="2">
    <location>
        <begin position="230"/>
        <end position="536"/>
    </location>
</feature>
<feature type="domain" description="CYTH" evidence="1">
    <location>
        <begin position="1"/>
        <end position="194"/>
    </location>
</feature>
<dbReference type="OrthoDB" id="3034217at2"/>
<evidence type="ECO:0000313" key="4">
    <source>
        <dbReference type="Proteomes" id="UP000325161"/>
    </source>
</evidence>
<name>A0A5C0B7R5_9BURK</name>
<proteinExistence type="predicted"/>
<evidence type="ECO:0000259" key="2">
    <source>
        <dbReference type="PROSITE" id="PS51708"/>
    </source>
</evidence>
<reference evidence="3 4" key="1">
    <citation type="submission" date="2019-08" db="EMBL/GenBank/DDBJ databases">
        <title>Amphibian skin-associated Pigmentiphaga: genome sequence and occurrence across geography and hosts.</title>
        <authorList>
            <person name="Bletz M.C."/>
            <person name="Bunk B."/>
            <person name="Sproeer C."/>
            <person name="Biwer P."/>
            <person name="Reiter S."/>
            <person name="Rabemananjara F.C.E."/>
            <person name="Schulz S."/>
            <person name="Overmann J."/>
            <person name="Vences M."/>
        </authorList>
    </citation>
    <scope>NUCLEOTIDE SEQUENCE [LARGE SCALE GENOMIC DNA]</scope>
    <source>
        <strain evidence="3 4">Mada1488</strain>
    </source>
</reference>